<protein>
    <recommendedName>
        <fullName evidence="7">Outer membrane protein beta-barrel domain-containing protein</fullName>
    </recommendedName>
</protein>
<comment type="caution">
    <text evidence="8">The sequence shown here is derived from an EMBL/GenBank/DDBJ whole genome shotgun (WGS) entry which is preliminary data.</text>
</comment>
<reference evidence="8 9" key="1">
    <citation type="journal article" date="2018" name="Arch. Microbiol.">
        <title>New insights into the metabolic potential of the phototrophic purple bacterium Rhodopila globiformis DSM 161(T) from its draft genome sequence and evidence for a vanadium-dependent nitrogenase.</title>
        <authorList>
            <person name="Imhoff J.F."/>
            <person name="Rahn T."/>
            <person name="Kunzel S."/>
            <person name="Neulinger S.C."/>
        </authorList>
    </citation>
    <scope>NUCLEOTIDE SEQUENCE [LARGE SCALE GENOMIC DNA]</scope>
    <source>
        <strain evidence="8 9">DSM 16996</strain>
    </source>
</reference>
<feature type="domain" description="Outer membrane protein beta-barrel" evidence="7">
    <location>
        <begin position="40"/>
        <end position="205"/>
    </location>
</feature>
<accession>A0A2S6N6T5</accession>
<feature type="signal peptide" evidence="6">
    <location>
        <begin position="1"/>
        <end position="22"/>
    </location>
</feature>
<dbReference type="GO" id="GO:0009279">
    <property type="term" value="C:cell outer membrane"/>
    <property type="evidence" value="ECO:0007669"/>
    <property type="project" value="UniProtKB-SubCell"/>
</dbReference>
<organism evidence="8 9">
    <name type="scientific">Rhodoblastus sphagnicola</name>
    <dbReference type="NCBI Taxonomy" id="333368"/>
    <lineage>
        <taxon>Bacteria</taxon>
        <taxon>Pseudomonadati</taxon>
        <taxon>Pseudomonadota</taxon>
        <taxon>Alphaproteobacteria</taxon>
        <taxon>Hyphomicrobiales</taxon>
        <taxon>Rhodoblastaceae</taxon>
        <taxon>Rhodoblastus</taxon>
    </lineage>
</organism>
<dbReference type="Pfam" id="PF13505">
    <property type="entry name" value="OMP_b-brl"/>
    <property type="match status" value="1"/>
</dbReference>
<dbReference type="OrthoDB" id="7916126at2"/>
<evidence type="ECO:0000256" key="5">
    <source>
        <dbReference type="ARBA" id="ARBA00038306"/>
    </source>
</evidence>
<comment type="subcellular location">
    <subcellularLocation>
        <location evidence="1">Cell outer membrane</location>
    </subcellularLocation>
</comment>
<dbReference type="InterPro" id="IPR027385">
    <property type="entry name" value="Beta-barrel_OMP"/>
</dbReference>
<keyword evidence="3" id="KW-0472">Membrane</keyword>
<comment type="similarity">
    <text evidence="5">Belongs to the Omp25/RopB family.</text>
</comment>
<dbReference type="Proteomes" id="UP000239089">
    <property type="component" value="Unassembled WGS sequence"/>
</dbReference>
<dbReference type="Gene3D" id="2.40.160.20">
    <property type="match status" value="1"/>
</dbReference>
<evidence type="ECO:0000256" key="1">
    <source>
        <dbReference type="ARBA" id="ARBA00004442"/>
    </source>
</evidence>
<keyword evidence="2 6" id="KW-0732">Signal</keyword>
<keyword evidence="9" id="KW-1185">Reference proteome</keyword>
<name>A0A2S6N6T5_9HYPH</name>
<dbReference type="PANTHER" id="PTHR34001">
    <property type="entry name" value="BLL7405 PROTEIN"/>
    <property type="match status" value="1"/>
</dbReference>
<gene>
    <name evidence="8" type="ORF">CCR94_13255</name>
</gene>
<dbReference type="EMBL" id="NHSJ01000082">
    <property type="protein sequence ID" value="PPQ30320.1"/>
    <property type="molecule type" value="Genomic_DNA"/>
</dbReference>
<dbReference type="AlphaFoldDB" id="A0A2S6N6T5"/>
<keyword evidence="4" id="KW-0998">Cell outer membrane</keyword>
<dbReference type="SUPFAM" id="SSF56925">
    <property type="entry name" value="OMPA-like"/>
    <property type="match status" value="1"/>
</dbReference>
<proteinExistence type="inferred from homology"/>
<dbReference type="InterPro" id="IPR011250">
    <property type="entry name" value="OMP/PagP_B-barrel"/>
</dbReference>
<evidence type="ECO:0000256" key="2">
    <source>
        <dbReference type="ARBA" id="ARBA00022729"/>
    </source>
</evidence>
<dbReference type="PANTHER" id="PTHR34001:SF3">
    <property type="entry name" value="BLL7405 PROTEIN"/>
    <property type="match status" value="1"/>
</dbReference>
<feature type="chain" id="PRO_5015685830" description="Outer membrane protein beta-barrel domain-containing protein" evidence="6">
    <location>
        <begin position="23"/>
        <end position="216"/>
    </location>
</feature>
<evidence type="ECO:0000256" key="6">
    <source>
        <dbReference type="SAM" id="SignalP"/>
    </source>
</evidence>
<dbReference type="InterPro" id="IPR051692">
    <property type="entry name" value="OMP-like"/>
</dbReference>
<evidence type="ECO:0000313" key="8">
    <source>
        <dbReference type="EMBL" id="PPQ30320.1"/>
    </source>
</evidence>
<evidence type="ECO:0000259" key="7">
    <source>
        <dbReference type="Pfam" id="PF13505"/>
    </source>
</evidence>
<evidence type="ECO:0000256" key="4">
    <source>
        <dbReference type="ARBA" id="ARBA00023237"/>
    </source>
</evidence>
<evidence type="ECO:0000313" key="9">
    <source>
        <dbReference type="Proteomes" id="UP000239089"/>
    </source>
</evidence>
<sequence>MSMRKILLATVAAVAMTGSAFASDLPSRKSAPAFVPVSTFSWTGFYAGIEGGADFLNTKARNSVSYDRTGGLVGGVVGYNYDLGNKFVLGLEGDAGGVLGSDKTVNGVKVDSNYYANVRGRVGYTVVDRALLYVAGGVAFGDVKYAGTTDDRIGYTIGAGLDYACTNNLIGRIEYRYTDFDKANIAGVRVKQDSNAVLVGLLYKFGAPEAPVVAKY</sequence>
<evidence type="ECO:0000256" key="3">
    <source>
        <dbReference type="ARBA" id="ARBA00023136"/>
    </source>
</evidence>